<organism>
    <name type="scientific">Pyricularia oryzae (strain P131)</name>
    <name type="common">Rice blast fungus</name>
    <name type="synonym">Magnaporthe oryzae</name>
    <dbReference type="NCBI Taxonomy" id="1143193"/>
    <lineage>
        <taxon>Eukaryota</taxon>
        <taxon>Fungi</taxon>
        <taxon>Dikarya</taxon>
        <taxon>Ascomycota</taxon>
        <taxon>Pezizomycotina</taxon>
        <taxon>Sordariomycetes</taxon>
        <taxon>Sordariomycetidae</taxon>
        <taxon>Magnaporthales</taxon>
        <taxon>Pyriculariaceae</taxon>
        <taxon>Pyricularia</taxon>
    </lineage>
</organism>
<accession>L7JKW9</accession>
<gene>
    <name evidence="1" type="ORF">OOW_P131scaffold00265g6</name>
</gene>
<dbReference type="EMBL" id="JH794192">
    <property type="protein sequence ID" value="ELQ68185.1"/>
    <property type="molecule type" value="Genomic_DNA"/>
</dbReference>
<proteinExistence type="predicted"/>
<sequence>MSGFMSHKGWHLSKQVWNLGFVGIPERLPSLEASVQRQPITYWISWFPPSALRSGNCGWAETRCFGDRPVPTRVFRLPTPCLEHSFGEGQSALIDIFSICHSGLLSLPANDLLVAFLLQLDIIAISRSSLIIVGPRSFVSQASQKPNRMRETTYPHPIMKHVSKGNVCITVTKSRFYGVMVST</sequence>
<reference evidence="1" key="1">
    <citation type="journal article" date="2012" name="PLoS Genet.">
        <title>Comparative analysis of the genomes of two field isolates of the rice blast fungus Magnaporthe oryzae.</title>
        <authorList>
            <person name="Xue M."/>
            <person name="Yang J."/>
            <person name="Li Z."/>
            <person name="Hu S."/>
            <person name="Yao N."/>
            <person name="Dean R.A."/>
            <person name="Zhao W."/>
            <person name="Shen M."/>
            <person name="Zhang H."/>
            <person name="Li C."/>
            <person name="Liu L."/>
            <person name="Cao L."/>
            <person name="Xu X."/>
            <person name="Xing Y."/>
            <person name="Hsiang T."/>
            <person name="Zhang Z."/>
            <person name="Xu J.R."/>
            <person name="Peng Y.L."/>
        </authorList>
    </citation>
    <scope>NUCLEOTIDE SEQUENCE [LARGE SCALE GENOMIC DNA]</scope>
    <source>
        <strain evidence="1">P131</strain>
    </source>
</reference>
<protein>
    <submittedName>
        <fullName evidence="1">Uncharacterized protein</fullName>
    </submittedName>
</protein>
<evidence type="ECO:0000313" key="1">
    <source>
        <dbReference type="EMBL" id="ELQ68185.1"/>
    </source>
</evidence>
<name>L7JKW9_PYRO1</name>
<dbReference type="AlphaFoldDB" id="L7JKW9"/>